<proteinExistence type="predicted"/>
<protein>
    <recommendedName>
        <fullName evidence="1">Ysc84 actin-binding domain-containing protein</fullName>
    </recommendedName>
</protein>
<dbReference type="PANTHER" id="PTHR15629">
    <property type="entry name" value="SH3YL1 PROTEIN"/>
    <property type="match status" value="1"/>
</dbReference>
<accession>A0AAW1QXR4</accession>
<feature type="domain" description="Ysc84 actin-binding" evidence="1">
    <location>
        <begin position="103"/>
        <end position="217"/>
    </location>
</feature>
<dbReference type="GO" id="GO:0035091">
    <property type="term" value="F:phosphatidylinositol binding"/>
    <property type="evidence" value="ECO:0007669"/>
    <property type="project" value="TreeGrafter"/>
</dbReference>
<reference evidence="2 3" key="1">
    <citation type="journal article" date="2024" name="Nat. Commun.">
        <title>Phylogenomics reveals the evolutionary origins of lichenization in chlorophyte algae.</title>
        <authorList>
            <person name="Puginier C."/>
            <person name="Libourel C."/>
            <person name="Otte J."/>
            <person name="Skaloud P."/>
            <person name="Haon M."/>
            <person name="Grisel S."/>
            <person name="Petersen M."/>
            <person name="Berrin J.G."/>
            <person name="Delaux P.M."/>
            <person name="Dal Grande F."/>
            <person name="Keller J."/>
        </authorList>
    </citation>
    <scope>NUCLEOTIDE SEQUENCE [LARGE SCALE GENOMIC DNA]</scope>
    <source>
        <strain evidence="2 3">SAG 2145</strain>
    </source>
</reference>
<dbReference type="CDD" id="cd11524">
    <property type="entry name" value="SYLF"/>
    <property type="match status" value="1"/>
</dbReference>
<evidence type="ECO:0000313" key="3">
    <source>
        <dbReference type="Proteomes" id="UP001438707"/>
    </source>
</evidence>
<keyword evidence="3" id="KW-1185">Reference proteome</keyword>
<comment type="caution">
    <text evidence="2">The sequence shown here is derived from an EMBL/GenBank/DDBJ whole genome shotgun (WGS) entry which is preliminary data.</text>
</comment>
<dbReference type="PANTHER" id="PTHR15629:SF2">
    <property type="entry name" value="SH3 DOMAIN-CONTAINING YSC84-LIKE PROTEIN 1"/>
    <property type="match status" value="1"/>
</dbReference>
<organism evidence="2 3">
    <name type="scientific">Apatococcus lobatus</name>
    <dbReference type="NCBI Taxonomy" id="904363"/>
    <lineage>
        <taxon>Eukaryota</taxon>
        <taxon>Viridiplantae</taxon>
        <taxon>Chlorophyta</taxon>
        <taxon>core chlorophytes</taxon>
        <taxon>Trebouxiophyceae</taxon>
        <taxon>Chlorellales</taxon>
        <taxon>Chlorellaceae</taxon>
        <taxon>Apatococcus</taxon>
    </lineage>
</organism>
<evidence type="ECO:0000259" key="1">
    <source>
        <dbReference type="Pfam" id="PF04366"/>
    </source>
</evidence>
<gene>
    <name evidence="2" type="ORF">WJX74_009065</name>
</gene>
<dbReference type="Proteomes" id="UP001438707">
    <property type="component" value="Unassembled WGS sequence"/>
</dbReference>
<dbReference type="InterPro" id="IPR007461">
    <property type="entry name" value="Ysc84_actin-binding"/>
</dbReference>
<sequence>MSPPAGQKIEEDVAKGLSVLQQLTIDPNFGQQDGHLVGAPNTGMPLNEIHFCQGIAFLYTRKAGLGLSIERGSGFVIAKLPRVEHRMAGDRVTWSAPLFFNATGAGLGATIGYHEVNSLVLLDTQRSVEALTKASFTMDANVGAAIFKKGASLEATTASLSNPRSSYDTYSYTVSKGAIIDISWKGVTLNADNNLNHSVYGAEATGSSILNGAHPPPLVT</sequence>
<dbReference type="InterPro" id="IPR051702">
    <property type="entry name" value="SH3_domain_YSC84-like"/>
</dbReference>
<evidence type="ECO:0000313" key="2">
    <source>
        <dbReference type="EMBL" id="KAK9826324.1"/>
    </source>
</evidence>
<dbReference type="AlphaFoldDB" id="A0AAW1QXR4"/>
<dbReference type="Pfam" id="PF04366">
    <property type="entry name" value="Ysc84"/>
    <property type="match status" value="1"/>
</dbReference>
<dbReference type="EMBL" id="JALJOS010000021">
    <property type="protein sequence ID" value="KAK9826324.1"/>
    <property type="molecule type" value="Genomic_DNA"/>
</dbReference>
<name>A0AAW1QXR4_9CHLO</name>